<dbReference type="NCBIfam" id="NF004046">
    <property type="entry name" value="PRK05563.1"/>
    <property type="match status" value="1"/>
</dbReference>
<dbReference type="FunFam" id="1.10.8.60:FF:000013">
    <property type="entry name" value="DNA polymerase III subunit gamma/tau"/>
    <property type="match status" value="1"/>
</dbReference>
<dbReference type="CDD" id="cd18137">
    <property type="entry name" value="HLD_clamp_pol_III_gamma_tau"/>
    <property type="match status" value="1"/>
</dbReference>
<organism evidence="13 14">
    <name type="scientific">Brumimicrobium aurantiacum</name>
    <dbReference type="NCBI Taxonomy" id="1737063"/>
    <lineage>
        <taxon>Bacteria</taxon>
        <taxon>Pseudomonadati</taxon>
        <taxon>Bacteroidota</taxon>
        <taxon>Flavobacteriia</taxon>
        <taxon>Flavobacteriales</taxon>
        <taxon>Crocinitomicaceae</taxon>
        <taxon>Brumimicrobium</taxon>
    </lineage>
</organism>
<dbReference type="PRINTS" id="PR00300">
    <property type="entry name" value="CLPPROTEASEA"/>
</dbReference>
<dbReference type="InterPro" id="IPR045085">
    <property type="entry name" value="HLD_clamp_pol_III_gamma_tau"/>
</dbReference>
<dbReference type="EMBL" id="QURB01000003">
    <property type="protein sequence ID" value="RFC54698.1"/>
    <property type="molecule type" value="Genomic_DNA"/>
</dbReference>
<comment type="catalytic activity">
    <reaction evidence="10 11">
        <text>DNA(n) + a 2'-deoxyribonucleoside 5'-triphosphate = DNA(n+1) + diphosphate</text>
        <dbReference type="Rhea" id="RHEA:22508"/>
        <dbReference type="Rhea" id="RHEA-COMP:17339"/>
        <dbReference type="Rhea" id="RHEA-COMP:17340"/>
        <dbReference type="ChEBI" id="CHEBI:33019"/>
        <dbReference type="ChEBI" id="CHEBI:61560"/>
        <dbReference type="ChEBI" id="CHEBI:173112"/>
        <dbReference type="EC" id="2.7.7.7"/>
    </reaction>
</comment>
<gene>
    <name evidence="11" type="primary">dnaX</name>
    <name evidence="13" type="ORF">DXU93_06845</name>
</gene>
<dbReference type="Pfam" id="PF12169">
    <property type="entry name" value="DNA_pol3_gamma3"/>
    <property type="match status" value="1"/>
</dbReference>
<dbReference type="RefSeq" id="WP_116880532.1">
    <property type="nucleotide sequence ID" value="NZ_QURB01000003.1"/>
</dbReference>
<dbReference type="InterPro" id="IPR008921">
    <property type="entry name" value="DNA_pol3_clamp-load_cplx_C"/>
</dbReference>
<evidence type="ECO:0000256" key="6">
    <source>
        <dbReference type="ARBA" id="ARBA00022741"/>
    </source>
</evidence>
<evidence type="ECO:0000256" key="2">
    <source>
        <dbReference type="ARBA" id="ARBA00022679"/>
    </source>
</evidence>
<reference evidence="13 14" key="1">
    <citation type="submission" date="2018-08" db="EMBL/GenBank/DDBJ databases">
        <title>The draft genome squence of Brumimicrobium sp. N62.</title>
        <authorList>
            <person name="Du Z.-J."/>
            <person name="Luo H.-R."/>
        </authorList>
    </citation>
    <scope>NUCLEOTIDE SEQUENCE [LARGE SCALE GENOMIC DNA]</scope>
    <source>
        <strain evidence="13 14">N62</strain>
    </source>
</reference>
<accession>A0A3E1EYS6</accession>
<evidence type="ECO:0000256" key="5">
    <source>
        <dbReference type="ARBA" id="ARBA00022723"/>
    </source>
</evidence>
<dbReference type="GO" id="GO:0009360">
    <property type="term" value="C:DNA polymerase III complex"/>
    <property type="evidence" value="ECO:0007669"/>
    <property type="project" value="InterPro"/>
</dbReference>
<dbReference type="FunFam" id="3.40.50.300:FF:000014">
    <property type="entry name" value="DNA polymerase III subunit gamma/tau"/>
    <property type="match status" value="1"/>
</dbReference>
<keyword evidence="4 11" id="KW-0235">DNA replication</keyword>
<dbReference type="InterPro" id="IPR050238">
    <property type="entry name" value="DNA_Rep/Repair_Clamp_Loader"/>
</dbReference>
<evidence type="ECO:0000313" key="14">
    <source>
        <dbReference type="Proteomes" id="UP000257127"/>
    </source>
</evidence>
<dbReference type="InterPro" id="IPR003593">
    <property type="entry name" value="AAA+_ATPase"/>
</dbReference>
<dbReference type="GO" id="GO:0003677">
    <property type="term" value="F:DNA binding"/>
    <property type="evidence" value="ECO:0007669"/>
    <property type="project" value="InterPro"/>
</dbReference>
<sequence>MSDYIVSARKYRPQTFDTLVGQSNISTTLKNAIKNDQLAQAFLFCGSRGVGKTSTARILAKTINCSNRTDKLEACGECDSCKSFDEGQSLNVYELDAASNNSVDDIRALIDQVRVAPQLGDYKVYIIDEVHMLSTAAFNAFLKTLEEPPKHAIFILATTEKHKIIPTILSRCQIFDFNRIQISDIADHLQKISVNEGIDAESEGLHLIAQKADGALRDALSIFDQIVSFTGKTLTYQSVIENLNVLDYDYYFRLVDYALQEDITNSLLLYHEIVNHGFDGHQFIVGLSEHYRNLLVGKNPKTLNLLEVGDSIKEKYKEQAGTIDAKHIMRALGVISNADTTYKSAKNQRLLVELTLMQLCSIKSEQEKKKP</sequence>
<dbReference type="Pfam" id="PF22608">
    <property type="entry name" value="DNAX_ATPase_lid"/>
    <property type="match status" value="1"/>
</dbReference>
<dbReference type="AlphaFoldDB" id="A0A3E1EYS6"/>
<dbReference type="GO" id="GO:0006261">
    <property type="term" value="P:DNA-templated DNA replication"/>
    <property type="evidence" value="ECO:0007669"/>
    <property type="project" value="TreeGrafter"/>
</dbReference>
<comment type="caution">
    <text evidence="13">The sequence shown here is derived from an EMBL/GenBank/DDBJ whole genome shotgun (WGS) entry which is preliminary data.</text>
</comment>
<dbReference type="Pfam" id="PF13177">
    <property type="entry name" value="DNA_pol3_delta2"/>
    <property type="match status" value="1"/>
</dbReference>
<dbReference type="GO" id="GO:0005524">
    <property type="term" value="F:ATP binding"/>
    <property type="evidence" value="ECO:0007669"/>
    <property type="project" value="UniProtKB-KW"/>
</dbReference>
<keyword evidence="9 11" id="KW-0239">DNA-directed DNA polymerase</keyword>
<evidence type="ECO:0000256" key="4">
    <source>
        <dbReference type="ARBA" id="ARBA00022705"/>
    </source>
</evidence>
<evidence type="ECO:0000256" key="3">
    <source>
        <dbReference type="ARBA" id="ARBA00022695"/>
    </source>
</evidence>
<comment type="similarity">
    <text evidence="1 11">Belongs to the DnaX/STICHEL family.</text>
</comment>
<evidence type="ECO:0000313" key="13">
    <source>
        <dbReference type="EMBL" id="RFC54698.1"/>
    </source>
</evidence>
<protein>
    <recommendedName>
        <fullName evidence="11">DNA polymerase III subunit gamma/tau</fullName>
        <ecNumber evidence="11">2.7.7.7</ecNumber>
    </recommendedName>
</protein>
<evidence type="ECO:0000256" key="8">
    <source>
        <dbReference type="ARBA" id="ARBA00022840"/>
    </source>
</evidence>
<evidence type="ECO:0000256" key="9">
    <source>
        <dbReference type="ARBA" id="ARBA00022932"/>
    </source>
</evidence>
<keyword evidence="6 11" id="KW-0547">Nucleotide-binding</keyword>
<keyword evidence="14" id="KW-1185">Reference proteome</keyword>
<evidence type="ECO:0000259" key="12">
    <source>
        <dbReference type="SMART" id="SM00382"/>
    </source>
</evidence>
<comment type="function">
    <text evidence="11">DNA polymerase III is a complex, multichain enzyme responsible for most of the replicative synthesis in bacteria. This DNA polymerase also exhibits 3' to 5' exonuclease activity.</text>
</comment>
<dbReference type="GO" id="GO:0003887">
    <property type="term" value="F:DNA-directed DNA polymerase activity"/>
    <property type="evidence" value="ECO:0007669"/>
    <property type="project" value="UniProtKB-KW"/>
</dbReference>
<dbReference type="EC" id="2.7.7.7" evidence="11"/>
<dbReference type="CDD" id="cd00009">
    <property type="entry name" value="AAA"/>
    <property type="match status" value="1"/>
</dbReference>
<evidence type="ECO:0000256" key="7">
    <source>
        <dbReference type="ARBA" id="ARBA00022833"/>
    </source>
</evidence>
<evidence type="ECO:0000256" key="1">
    <source>
        <dbReference type="ARBA" id="ARBA00006360"/>
    </source>
</evidence>
<keyword evidence="2 11" id="KW-0808">Transferase</keyword>
<comment type="subunit">
    <text evidence="11">DNA polymerase III contains a core (composed of alpha, epsilon and theta chains) that associates with a tau subunit. This core dimerizes to form the POLIII' complex. PolIII' associates with the gamma complex (composed of gamma, delta, delta', psi and chi chains) and with the beta chain to form the complete DNA polymerase III complex.</text>
</comment>
<keyword evidence="3 11" id="KW-0548">Nucleotidyltransferase</keyword>
<dbReference type="Proteomes" id="UP000257127">
    <property type="component" value="Unassembled WGS sequence"/>
</dbReference>
<feature type="domain" description="AAA+ ATPase" evidence="12">
    <location>
        <begin position="38"/>
        <end position="181"/>
    </location>
</feature>
<dbReference type="InterPro" id="IPR005790">
    <property type="entry name" value="DNA_polIII_delta"/>
</dbReference>
<dbReference type="PANTHER" id="PTHR11669">
    <property type="entry name" value="REPLICATION FACTOR C / DNA POLYMERASE III GAMMA-TAU SUBUNIT"/>
    <property type="match status" value="1"/>
</dbReference>
<dbReference type="InterPro" id="IPR001270">
    <property type="entry name" value="ClpA/B"/>
</dbReference>
<keyword evidence="7" id="KW-0862">Zinc</keyword>
<dbReference type="InterPro" id="IPR012763">
    <property type="entry name" value="DNA_pol_III_sug/sutau_N"/>
</dbReference>
<dbReference type="NCBIfam" id="NF011531">
    <property type="entry name" value="PRK14971.1"/>
    <property type="match status" value="1"/>
</dbReference>
<dbReference type="InterPro" id="IPR022754">
    <property type="entry name" value="DNA_pol_III_gamma-3"/>
</dbReference>
<keyword evidence="8 11" id="KW-0067">ATP-binding</keyword>
<dbReference type="Gene3D" id="1.10.8.60">
    <property type="match status" value="1"/>
</dbReference>
<dbReference type="SUPFAM" id="SSF48019">
    <property type="entry name" value="post-AAA+ oligomerization domain-like"/>
    <property type="match status" value="1"/>
</dbReference>
<dbReference type="Gene3D" id="1.20.272.10">
    <property type="match status" value="1"/>
</dbReference>
<evidence type="ECO:0000256" key="10">
    <source>
        <dbReference type="ARBA" id="ARBA00049244"/>
    </source>
</evidence>
<evidence type="ECO:0000256" key="11">
    <source>
        <dbReference type="RuleBase" id="RU364063"/>
    </source>
</evidence>
<proteinExistence type="inferred from homology"/>
<dbReference type="NCBIfam" id="TIGR01128">
    <property type="entry name" value="holA"/>
    <property type="match status" value="1"/>
</dbReference>
<dbReference type="NCBIfam" id="TIGR02397">
    <property type="entry name" value="dnaX_nterm"/>
    <property type="match status" value="1"/>
</dbReference>
<dbReference type="SMART" id="SM00382">
    <property type="entry name" value="AAA"/>
    <property type="match status" value="1"/>
</dbReference>
<dbReference type="PANTHER" id="PTHR11669:SF0">
    <property type="entry name" value="PROTEIN STICHEL-LIKE 2"/>
    <property type="match status" value="1"/>
</dbReference>
<dbReference type="OrthoDB" id="9810148at2"/>
<dbReference type="Gene3D" id="3.40.50.300">
    <property type="entry name" value="P-loop containing nucleotide triphosphate hydrolases"/>
    <property type="match status" value="1"/>
</dbReference>
<name>A0A3E1EYS6_9FLAO</name>
<keyword evidence="5" id="KW-0479">Metal-binding</keyword>
<dbReference type="GO" id="GO:0046872">
    <property type="term" value="F:metal ion binding"/>
    <property type="evidence" value="ECO:0007669"/>
    <property type="project" value="UniProtKB-KW"/>
</dbReference>
<dbReference type="SUPFAM" id="SSF52540">
    <property type="entry name" value="P-loop containing nucleoside triphosphate hydrolases"/>
    <property type="match status" value="1"/>
</dbReference>
<dbReference type="InterPro" id="IPR027417">
    <property type="entry name" value="P-loop_NTPase"/>
</dbReference>